<dbReference type="Proteomes" id="UP000510844">
    <property type="component" value="Chromosome"/>
</dbReference>
<dbReference type="PANTHER" id="PTHR43664">
    <property type="entry name" value="MONOAMINE OXIDASE-RELATED"/>
    <property type="match status" value="1"/>
</dbReference>
<accession>A0A7L6B542</accession>
<dbReference type="KEGG" id="mfeu:H1D33_27590"/>
<dbReference type="InterPro" id="IPR048274">
    <property type="entry name" value="MC_hydratase"/>
</dbReference>
<reference evidence="1 2" key="2">
    <citation type="journal article" date="2021" name="Mar. Drugs">
        <title>A New Micromonospora Strain with Antibiotic Activity Isolated from the Microbiome of a Mid-Atlantic Deep-Sea Sponge.</title>
        <authorList>
            <person name="Back C.R."/>
            <person name="Stennett H.L."/>
            <person name="Williams S.E."/>
            <person name="Wang L."/>
            <person name="Ojeda Gomez J."/>
            <person name="Abdulle O.M."/>
            <person name="Duffy T."/>
            <person name="Neal C."/>
            <person name="Mantell J."/>
            <person name="Jepson M.A."/>
            <person name="Hendry K.R."/>
            <person name="Powell D."/>
            <person name="Stach J.E.M."/>
            <person name="Essex-Lopresti A.E."/>
            <person name="Willis C.L."/>
            <person name="Curnow P."/>
            <person name="Race P.R."/>
        </authorList>
    </citation>
    <scope>NUCLEOTIDE SEQUENCE [LARGE SCALE GENOMIC DNA]</scope>
    <source>
        <strain evidence="1 2">28ISP2-46</strain>
    </source>
</reference>
<dbReference type="GO" id="GO:0016829">
    <property type="term" value="F:lyase activity"/>
    <property type="evidence" value="ECO:0007669"/>
    <property type="project" value="InterPro"/>
</dbReference>
<organism evidence="1 2">
    <name type="scientific">Micromonospora robiginosa</name>
    <dbReference type="NCBI Taxonomy" id="2749844"/>
    <lineage>
        <taxon>Bacteria</taxon>
        <taxon>Bacillati</taxon>
        <taxon>Actinomycetota</taxon>
        <taxon>Actinomycetes</taxon>
        <taxon>Micromonosporales</taxon>
        <taxon>Micromonosporaceae</taxon>
        <taxon>Micromonospora</taxon>
    </lineage>
</organism>
<sequence length="170" mass="18313">MRPPRAFTEVAPGRYRESRGLYYDEFDVGDVIEHRPGRTVTETDNIWMSLLSLNAHPLHIDAAYAEETEFGRPVVSSLVTLAIVGGMSTNGTSARAVANLGWEEIRLSTPVFVGDTLTAESEVVAKRLSRSRPDTGVVTFRTRGLKSDGAEVMVFTRSALIPCAGGGGAA</sequence>
<dbReference type="AlphaFoldDB" id="A0A7L6B542"/>
<dbReference type="Pfam" id="PF19315">
    <property type="entry name" value="MC_hydratase"/>
    <property type="match status" value="1"/>
</dbReference>
<evidence type="ECO:0000313" key="1">
    <source>
        <dbReference type="EMBL" id="QLQ36955.1"/>
    </source>
</evidence>
<dbReference type="EMBL" id="CP059322">
    <property type="protein sequence ID" value="QLQ36955.1"/>
    <property type="molecule type" value="Genomic_DNA"/>
</dbReference>
<dbReference type="CDD" id="cd03451">
    <property type="entry name" value="FkbR2"/>
    <property type="match status" value="1"/>
</dbReference>
<gene>
    <name evidence="1" type="ORF">H1D33_27590</name>
</gene>
<dbReference type="InterPro" id="IPR029069">
    <property type="entry name" value="HotDog_dom_sf"/>
</dbReference>
<dbReference type="PANTHER" id="PTHR43664:SF1">
    <property type="entry name" value="BETA-METHYLMALYL-COA DEHYDRATASE"/>
    <property type="match status" value="1"/>
</dbReference>
<dbReference type="RefSeq" id="WP_181569458.1">
    <property type="nucleotide sequence ID" value="NZ_CP059322.2"/>
</dbReference>
<dbReference type="SUPFAM" id="SSF54637">
    <property type="entry name" value="Thioesterase/thiol ester dehydrase-isomerase"/>
    <property type="match status" value="1"/>
</dbReference>
<keyword evidence="2" id="KW-1185">Reference proteome</keyword>
<name>A0A7L6B542_9ACTN</name>
<dbReference type="Gene3D" id="3.10.129.10">
    <property type="entry name" value="Hotdog Thioesterase"/>
    <property type="match status" value="1"/>
</dbReference>
<evidence type="ECO:0000313" key="2">
    <source>
        <dbReference type="Proteomes" id="UP000510844"/>
    </source>
</evidence>
<reference evidence="2" key="1">
    <citation type="submission" date="2020-07" db="EMBL/GenBank/DDBJ databases">
        <title>A new Micromonospora strain with potent antibiotic activity isolated from the microbiome of a mid-Atlantic deep-sea sponge.</title>
        <authorList>
            <person name="Back C.R."/>
            <person name="Stennett H.L."/>
            <person name="Williams S.E."/>
            <person name="Wang L."/>
            <person name="Ojeda Gomez J."/>
            <person name="Abdulle O.M."/>
            <person name="Duffy T."/>
            <person name="Hendry K.R."/>
            <person name="Powell D."/>
            <person name="Stach J.E."/>
            <person name="Essex-Lopresti A.E."/>
            <person name="Willis C.L."/>
            <person name="Curnow P."/>
            <person name="Race P.R."/>
        </authorList>
    </citation>
    <scope>NUCLEOTIDE SEQUENCE [LARGE SCALE GENOMIC DNA]</scope>
    <source>
        <strain evidence="2">28ISP2-46</strain>
    </source>
</reference>
<dbReference type="InterPro" id="IPR052342">
    <property type="entry name" value="MCH/BMMD"/>
</dbReference>
<protein>
    <submittedName>
        <fullName evidence="1">MaoC family dehydratase</fullName>
    </submittedName>
</protein>
<proteinExistence type="predicted"/>